<evidence type="ECO:0000313" key="2">
    <source>
        <dbReference type="Proteomes" id="UP001159427"/>
    </source>
</evidence>
<accession>A0ABN8QFW2</accession>
<comment type="caution">
    <text evidence="1">The sequence shown here is derived from an EMBL/GenBank/DDBJ whole genome shotgun (WGS) entry which is preliminary data.</text>
</comment>
<gene>
    <name evidence="1" type="ORF">PEVE_00004561</name>
</gene>
<organism evidence="1 2">
    <name type="scientific">Porites evermanni</name>
    <dbReference type="NCBI Taxonomy" id="104178"/>
    <lineage>
        <taxon>Eukaryota</taxon>
        <taxon>Metazoa</taxon>
        <taxon>Cnidaria</taxon>
        <taxon>Anthozoa</taxon>
        <taxon>Hexacorallia</taxon>
        <taxon>Scleractinia</taxon>
        <taxon>Fungiina</taxon>
        <taxon>Poritidae</taxon>
        <taxon>Porites</taxon>
    </lineage>
</organism>
<dbReference type="EMBL" id="CALNXI010001285">
    <property type="protein sequence ID" value="CAH3163288.1"/>
    <property type="molecule type" value="Genomic_DNA"/>
</dbReference>
<name>A0ABN8QFW2_9CNID</name>
<protein>
    <submittedName>
        <fullName evidence="1">Uncharacterized protein</fullName>
    </submittedName>
</protein>
<keyword evidence="2" id="KW-1185">Reference proteome</keyword>
<dbReference type="Proteomes" id="UP001159427">
    <property type="component" value="Unassembled WGS sequence"/>
</dbReference>
<sequence length="153" mass="17373">MVAAERLDKKMILPIFDYCKVAWHGCGKVNPDALESLQHGAAKLIFGNSRLDTKLELNDTFGLDYVHPDDQTQPFHIVLLTRKCLHGSVPPYLNNYFKLNASVHSVTTRRCNDIHIPKVKQAVAKRSFYFTGATEIYSPTTFIKPKKSFLDFS</sequence>
<feature type="non-terminal residue" evidence="1">
    <location>
        <position position="153"/>
    </location>
</feature>
<proteinExistence type="predicted"/>
<evidence type="ECO:0000313" key="1">
    <source>
        <dbReference type="EMBL" id="CAH3163288.1"/>
    </source>
</evidence>
<reference evidence="1 2" key="1">
    <citation type="submission" date="2022-05" db="EMBL/GenBank/DDBJ databases">
        <authorList>
            <consortium name="Genoscope - CEA"/>
            <person name="William W."/>
        </authorList>
    </citation>
    <scope>NUCLEOTIDE SEQUENCE [LARGE SCALE GENOMIC DNA]</scope>
</reference>